<dbReference type="SUPFAM" id="SSF51735">
    <property type="entry name" value="NAD(P)-binding Rossmann-fold domains"/>
    <property type="match status" value="1"/>
</dbReference>
<evidence type="ECO:0000313" key="1">
    <source>
        <dbReference type="EMBL" id="OGE38798.1"/>
    </source>
</evidence>
<comment type="caution">
    <text evidence="1">The sequence shown here is derived from an EMBL/GenBank/DDBJ whole genome shotgun (WGS) entry which is preliminary data.</text>
</comment>
<accession>A0A1F5KD27</accession>
<dbReference type="EMBL" id="MFDE01000011">
    <property type="protein sequence ID" value="OGE38798.1"/>
    <property type="molecule type" value="Genomic_DNA"/>
</dbReference>
<organism evidence="1 2">
    <name type="scientific">Candidatus Daviesbacteria bacterium RIFCSPHIGHO2_12_FULL_37_11</name>
    <dbReference type="NCBI Taxonomy" id="1797777"/>
    <lineage>
        <taxon>Bacteria</taxon>
        <taxon>Candidatus Daviesiibacteriota</taxon>
    </lineage>
</organism>
<reference evidence="1 2" key="1">
    <citation type="journal article" date="2016" name="Nat. Commun.">
        <title>Thousands of microbial genomes shed light on interconnected biogeochemical processes in an aquifer system.</title>
        <authorList>
            <person name="Anantharaman K."/>
            <person name="Brown C.T."/>
            <person name="Hug L.A."/>
            <person name="Sharon I."/>
            <person name="Castelle C.J."/>
            <person name="Probst A.J."/>
            <person name="Thomas B.C."/>
            <person name="Singh A."/>
            <person name="Wilkins M.J."/>
            <person name="Karaoz U."/>
            <person name="Brodie E.L."/>
            <person name="Williams K.H."/>
            <person name="Hubbard S.S."/>
            <person name="Banfield J.F."/>
        </authorList>
    </citation>
    <scope>NUCLEOTIDE SEQUENCE [LARGE SCALE GENOMIC DNA]</scope>
</reference>
<dbReference type="InterPro" id="IPR036291">
    <property type="entry name" value="NAD(P)-bd_dom_sf"/>
</dbReference>
<proteinExistence type="predicted"/>
<dbReference type="Gene3D" id="3.40.50.720">
    <property type="entry name" value="NAD(P)-binding Rossmann-like Domain"/>
    <property type="match status" value="1"/>
</dbReference>
<evidence type="ECO:0000313" key="2">
    <source>
        <dbReference type="Proteomes" id="UP000176527"/>
    </source>
</evidence>
<sequence length="329" mass="37146">MVQSDRLAEFDFSKEDTLIFGATNGFGRVLAVDLRKKGVERIGLGTTSLTSDHFLNTMAELKVARPGLGEKGLIAVKANLTDQEQIDAALDVLPFNPKHVFMLPATGMQFAKESNKHITKLQRIKNRPQLFADPEAERNQTLLEFHQNLDVQLPRYLRESLLMNVAAPVQTVEALIRRYPDGFTLTYLDSTFGDKGRGPRYYTNVLTKHAFDIWLSQNGRSYARRGIDTARIIAPAILGTEIGDYLTEEIIEVEDPEVAALLTETAVDPEDIFIPIYEFMSMTREERAADGVPYERYVTRYNGISNDRLLFVGRSLPEGLEIDPNKYQL</sequence>
<dbReference type="AlphaFoldDB" id="A0A1F5KD27"/>
<protein>
    <submittedName>
        <fullName evidence="1">Uncharacterized protein</fullName>
    </submittedName>
</protein>
<name>A0A1F5KD27_9BACT</name>
<dbReference type="Proteomes" id="UP000176527">
    <property type="component" value="Unassembled WGS sequence"/>
</dbReference>
<gene>
    <name evidence="1" type="ORF">A3F00_02270</name>
</gene>